<feature type="binding site" evidence="5">
    <location>
        <begin position="17"/>
        <end position="22"/>
    </location>
    <ligand>
        <name>ATP</name>
        <dbReference type="ChEBI" id="CHEBI:30616"/>
    </ligand>
</feature>
<comment type="subcellular location">
    <subcellularLocation>
        <location evidence="5">Cytoplasm</location>
    </subcellularLocation>
</comment>
<dbReference type="HAMAP" id="MF_00376">
    <property type="entry name" value="Dephospho_CoA_kinase"/>
    <property type="match status" value="1"/>
</dbReference>
<organism evidence="7 8">
    <name type="scientific">Acidovorax kalamii</name>
    <dbReference type="NCBI Taxonomy" id="2004485"/>
    <lineage>
        <taxon>Bacteria</taxon>
        <taxon>Pseudomonadati</taxon>
        <taxon>Pseudomonadota</taxon>
        <taxon>Betaproteobacteria</taxon>
        <taxon>Burkholderiales</taxon>
        <taxon>Comamonadaceae</taxon>
        <taxon>Acidovorax</taxon>
    </lineage>
</organism>
<evidence type="ECO:0000256" key="3">
    <source>
        <dbReference type="ARBA" id="ARBA00022840"/>
    </source>
</evidence>
<name>A0A235ERD8_9BURK</name>
<dbReference type="EC" id="2.7.1.24" evidence="5 6"/>
<proteinExistence type="inferred from homology"/>
<dbReference type="PANTHER" id="PTHR10695:SF46">
    <property type="entry name" value="BIFUNCTIONAL COENZYME A SYNTHASE-RELATED"/>
    <property type="match status" value="1"/>
</dbReference>
<protein>
    <recommendedName>
        <fullName evidence="5 6">Dephospho-CoA kinase</fullName>
        <ecNumber evidence="5 6">2.7.1.24</ecNumber>
    </recommendedName>
    <alternativeName>
        <fullName evidence="5">Dephosphocoenzyme A kinase</fullName>
    </alternativeName>
</protein>
<keyword evidence="3 5" id="KW-0067">ATP-binding</keyword>
<evidence type="ECO:0000256" key="2">
    <source>
        <dbReference type="ARBA" id="ARBA00022741"/>
    </source>
</evidence>
<dbReference type="GO" id="GO:0015937">
    <property type="term" value="P:coenzyme A biosynthetic process"/>
    <property type="evidence" value="ECO:0007669"/>
    <property type="project" value="UniProtKB-UniRule"/>
</dbReference>
<comment type="catalytic activity">
    <reaction evidence="5">
        <text>3'-dephospho-CoA + ATP = ADP + CoA + H(+)</text>
        <dbReference type="Rhea" id="RHEA:18245"/>
        <dbReference type="ChEBI" id="CHEBI:15378"/>
        <dbReference type="ChEBI" id="CHEBI:30616"/>
        <dbReference type="ChEBI" id="CHEBI:57287"/>
        <dbReference type="ChEBI" id="CHEBI:57328"/>
        <dbReference type="ChEBI" id="CHEBI:456216"/>
        <dbReference type="EC" id="2.7.1.24"/>
    </reaction>
</comment>
<dbReference type="Pfam" id="PF01121">
    <property type="entry name" value="CoaE"/>
    <property type="match status" value="1"/>
</dbReference>
<evidence type="ECO:0000256" key="6">
    <source>
        <dbReference type="NCBIfam" id="TIGR00152"/>
    </source>
</evidence>
<dbReference type="EMBL" id="NOIG01000004">
    <property type="protein sequence ID" value="OYD50975.1"/>
    <property type="molecule type" value="Genomic_DNA"/>
</dbReference>
<dbReference type="GO" id="GO:0004140">
    <property type="term" value="F:dephospho-CoA kinase activity"/>
    <property type="evidence" value="ECO:0007669"/>
    <property type="project" value="UniProtKB-UniRule"/>
</dbReference>
<keyword evidence="5" id="KW-0963">Cytoplasm</keyword>
<keyword evidence="8" id="KW-1185">Reference proteome</keyword>
<dbReference type="Gene3D" id="3.40.50.300">
    <property type="entry name" value="P-loop containing nucleotide triphosphate hydrolases"/>
    <property type="match status" value="1"/>
</dbReference>
<dbReference type="InterPro" id="IPR001977">
    <property type="entry name" value="Depp_CoAkinase"/>
</dbReference>
<dbReference type="GO" id="GO:0005737">
    <property type="term" value="C:cytoplasm"/>
    <property type="evidence" value="ECO:0007669"/>
    <property type="project" value="UniProtKB-SubCell"/>
</dbReference>
<dbReference type="UniPathway" id="UPA00241">
    <property type="reaction ID" value="UER00356"/>
</dbReference>
<keyword evidence="2 5" id="KW-0547">Nucleotide-binding</keyword>
<reference evidence="7 8" key="1">
    <citation type="submission" date="2017-07" db="EMBL/GenBank/DDBJ databases">
        <title>Acidovorax KNDSW TSA 6 genome sequence and assembly.</title>
        <authorList>
            <person name="Mayilraj S."/>
        </authorList>
    </citation>
    <scope>NUCLEOTIDE SEQUENCE [LARGE SCALE GENOMIC DNA]</scope>
    <source>
        <strain evidence="7 8">KNDSW-TSA6</strain>
    </source>
</reference>
<dbReference type="RefSeq" id="WP_094286578.1">
    <property type="nucleotide sequence ID" value="NZ_NOIG01000004.1"/>
</dbReference>
<dbReference type="CDD" id="cd02022">
    <property type="entry name" value="DPCK"/>
    <property type="match status" value="1"/>
</dbReference>
<accession>A0A235ERD8</accession>
<comment type="pathway">
    <text evidence="5">Cofactor biosynthesis; coenzyme A biosynthesis; CoA from (R)-pantothenate: step 5/5.</text>
</comment>
<dbReference type="SUPFAM" id="SSF52540">
    <property type="entry name" value="P-loop containing nucleoside triphosphate hydrolases"/>
    <property type="match status" value="1"/>
</dbReference>
<evidence type="ECO:0000256" key="4">
    <source>
        <dbReference type="ARBA" id="ARBA00022993"/>
    </source>
</evidence>
<keyword evidence="5 7" id="KW-0418">Kinase</keyword>
<keyword evidence="4 5" id="KW-0173">Coenzyme A biosynthesis</keyword>
<dbReference type="OrthoDB" id="9812943at2"/>
<dbReference type="NCBIfam" id="TIGR00152">
    <property type="entry name" value="dephospho-CoA kinase"/>
    <property type="match status" value="1"/>
</dbReference>
<gene>
    <name evidence="5" type="primary">coaE</name>
    <name evidence="7" type="ORF">CBY09_03785</name>
</gene>
<dbReference type="PROSITE" id="PS51219">
    <property type="entry name" value="DPCK"/>
    <property type="match status" value="1"/>
</dbReference>
<keyword evidence="5" id="KW-0808">Transferase</keyword>
<comment type="caution">
    <text evidence="7">The sequence shown here is derived from an EMBL/GenBank/DDBJ whole genome shotgun (WGS) entry which is preliminary data.</text>
</comment>
<dbReference type="PANTHER" id="PTHR10695">
    <property type="entry name" value="DEPHOSPHO-COA KINASE-RELATED"/>
    <property type="match status" value="1"/>
</dbReference>
<comment type="function">
    <text evidence="5">Catalyzes the phosphorylation of the 3'-hydroxyl group of dephosphocoenzyme A to form coenzyme A.</text>
</comment>
<evidence type="ECO:0000313" key="7">
    <source>
        <dbReference type="EMBL" id="OYD50975.1"/>
    </source>
</evidence>
<evidence type="ECO:0000313" key="8">
    <source>
        <dbReference type="Proteomes" id="UP000215441"/>
    </source>
</evidence>
<dbReference type="Proteomes" id="UP000215441">
    <property type="component" value="Unassembled WGS sequence"/>
</dbReference>
<comment type="similarity">
    <text evidence="1 5">Belongs to the CoaE family.</text>
</comment>
<dbReference type="AlphaFoldDB" id="A0A235ERD8"/>
<dbReference type="InterPro" id="IPR027417">
    <property type="entry name" value="P-loop_NTPase"/>
</dbReference>
<dbReference type="GO" id="GO:0005524">
    <property type="term" value="F:ATP binding"/>
    <property type="evidence" value="ECO:0007669"/>
    <property type="project" value="UniProtKB-UniRule"/>
</dbReference>
<sequence length="206" mass="21701">MANKRCPVRLGLTGGIGSGKSTAGGMFASLGATMIDADQIARAVTGPGGDAMDAIRSTFGAAFVDASGALDRSRMRELAFNQPEARTQLEAIVHPLVTRHSLMQTQQAIAAGSRLIVHDIPLLTESGRWARQLDAVVVVDCPVETQIERVMHRSGLAPDVVQGIIASQATRHARRAVADIVIANGPHNTLPALQAQVRQVAALFGL</sequence>
<evidence type="ECO:0000256" key="5">
    <source>
        <dbReference type="HAMAP-Rule" id="MF_00376"/>
    </source>
</evidence>
<evidence type="ECO:0000256" key="1">
    <source>
        <dbReference type="ARBA" id="ARBA00009018"/>
    </source>
</evidence>